<keyword evidence="2" id="KW-1185">Reference proteome</keyword>
<dbReference type="Proteomes" id="UP000774570">
    <property type="component" value="Unassembled WGS sequence"/>
</dbReference>
<evidence type="ECO:0000313" key="1">
    <source>
        <dbReference type="EMBL" id="MBW8482324.1"/>
    </source>
</evidence>
<dbReference type="EMBL" id="JAIBOA010000004">
    <property type="protein sequence ID" value="MBW8482324.1"/>
    <property type="molecule type" value="Genomic_DNA"/>
</dbReference>
<dbReference type="RefSeq" id="WP_220164785.1">
    <property type="nucleotide sequence ID" value="NZ_JAIBOA010000004.1"/>
</dbReference>
<evidence type="ECO:0000313" key="2">
    <source>
        <dbReference type="Proteomes" id="UP000774570"/>
    </source>
</evidence>
<gene>
    <name evidence="1" type="ORF">K1Y72_08125</name>
</gene>
<reference evidence="1 2" key="1">
    <citation type="submission" date="2021-07" db="EMBL/GenBank/DDBJ databases">
        <title>Actinomadura sp. PM05-2 isolated from lichen.</title>
        <authorList>
            <person name="Somphong A."/>
            <person name="Phongsopitanun W."/>
            <person name="Tanasupawat S."/>
            <person name="Peongsungnone V."/>
        </authorList>
    </citation>
    <scope>NUCLEOTIDE SEQUENCE [LARGE SCALE GENOMIC DNA]</scope>
    <source>
        <strain evidence="1 2">PM05-2</strain>
    </source>
</reference>
<proteinExistence type="predicted"/>
<name>A0ABS7FPJ3_9ACTN</name>
<sequence>MHLRGVLPVQEGGGAVRLVVARTTAALLRGLAAPNPETEPAPILRGFLRRGADDLRLYPDAGADHAVIAADVRVSGAVTAPGAALPALIEERGRLRPDDGDPHCVAVAVADLRDR</sequence>
<protein>
    <submittedName>
        <fullName evidence="1">Uncharacterized protein</fullName>
    </submittedName>
</protein>
<comment type="caution">
    <text evidence="1">The sequence shown here is derived from an EMBL/GenBank/DDBJ whole genome shotgun (WGS) entry which is preliminary data.</text>
</comment>
<accession>A0ABS7FPJ3</accession>
<organism evidence="1 2">
    <name type="scientific">Actinomadura parmotrematis</name>
    <dbReference type="NCBI Taxonomy" id="2864039"/>
    <lineage>
        <taxon>Bacteria</taxon>
        <taxon>Bacillati</taxon>
        <taxon>Actinomycetota</taxon>
        <taxon>Actinomycetes</taxon>
        <taxon>Streptosporangiales</taxon>
        <taxon>Thermomonosporaceae</taxon>
        <taxon>Actinomadura</taxon>
    </lineage>
</organism>